<gene>
    <name evidence="2" type="ORF">MUK42_36474</name>
</gene>
<evidence type="ECO:0000313" key="3">
    <source>
        <dbReference type="Proteomes" id="UP001055439"/>
    </source>
</evidence>
<protein>
    <submittedName>
        <fullName evidence="2">MATH domain-containing protein</fullName>
    </submittedName>
</protein>
<keyword evidence="3" id="KW-1185">Reference proteome</keyword>
<dbReference type="InterPro" id="IPR008974">
    <property type="entry name" value="TRAF-like"/>
</dbReference>
<name>A0A9E7FLN2_9LILI</name>
<dbReference type="EMBL" id="CP097506">
    <property type="protein sequence ID" value="URD98154.1"/>
    <property type="molecule type" value="Genomic_DNA"/>
</dbReference>
<evidence type="ECO:0000313" key="2">
    <source>
        <dbReference type="EMBL" id="URD98154.1"/>
    </source>
</evidence>
<reference evidence="2" key="1">
    <citation type="submission" date="2022-05" db="EMBL/GenBank/DDBJ databases">
        <title>The Musa troglodytarum L. genome provides insights into the mechanism of non-climacteric behaviour and enrichment of carotenoids.</title>
        <authorList>
            <person name="Wang J."/>
        </authorList>
    </citation>
    <scope>NUCLEOTIDE SEQUENCE</scope>
    <source>
        <tissue evidence="2">Leaf</tissue>
    </source>
</reference>
<dbReference type="AlphaFoldDB" id="A0A9E7FLN2"/>
<proteinExistence type="predicted"/>
<sequence length="173" mass="19720">MSAAIPASTFPISTGPTSDQTKAFYGMFTWKIENFSSINKRELQSNAFEIGSYKWEKADRPFQCLDCQYRRELEAVALKRQEELIWEEEVAGQAGNELKSKCGGSNKEKCAKEKKGICLKQLNTLYRNTFMDEIYVSWSLAMTCNVCLRQFSIDALEFDCEATIAMRGTVGEW</sequence>
<dbReference type="InterPro" id="IPR002083">
    <property type="entry name" value="MATH/TRAF_dom"/>
</dbReference>
<accession>A0A9E7FLN2</accession>
<dbReference type="OrthoDB" id="1937749at2759"/>
<dbReference type="SUPFAM" id="SSF49599">
    <property type="entry name" value="TRAF domain-like"/>
    <property type="match status" value="1"/>
</dbReference>
<dbReference type="PANTHER" id="PTHR47477:SF8">
    <property type="entry name" value="TNF RECEPTOR-ASSOCIATED FACTOR HOMOLOG 1A"/>
    <property type="match status" value="1"/>
</dbReference>
<dbReference type="Gene3D" id="2.60.210.10">
    <property type="entry name" value="Apoptosis, Tumor Necrosis Factor Receptor Associated Protein 2, Chain A"/>
    <property type="match status" value="1"/>
</dbReference>
<evidence type="ECO:0000259" key="1">
    <source>
        <dbReference type="PROSITE" id="PS50144"/>
    </source>
</evidence>
<dbReference type="PANTHER" id="PTHR47477">
    <property type="entry name" value="TNF RECEPTOR-ASSOCIATED FACTOR HOMOLOG 1A"/>
    <property type="match status" value="1"/>
</dbReference>
<dbReference type="PROSITE" id="PS50144">
    <property type="entry name" value="MATH"/>
    <property type="match status" value="1"/>
</dbReference>
<dbReference type="InterPro" id="IPR055327">
    <property type="entry name" value="TRAF1A/B"/>
</dbReference>
<organism evidence="2 3">
    <name type="scientific">Musa troglodytarum</name>
    <name type="common">fe'i banana</name>
    <dbReference type="NCBI Taxonomy" id="320322"/>
    <lineage>
        <taxon>Eukaryota</taxon>
        <taxon>Viridiplantae</taxon>
        <taxon>Streptophyta</taxon>
        <taxon>Embryophyta</taxon>
        <taxon>Tracheophyta</taxon>
        <taxon>Spermatophyta</taxon>
        <taxon>Magnoliopsida</taxon>
        <taxon>Liliopsida</taxon>
        <taxon>Zingiberales</taxon>
        <taxon>Musaceae</taxon>
        <taxon>Musa</taxon>
    </lineage>
</organism>
<feature type="domain" description="MATH" evidence="1">
    <location>
        <begin position="25"/>
        <end position="55"/>
    </location>
</feature>
<dbReference type="Proteomes" id="UP001055439">
    <property type="component" value="Chromosome 4"/>
</dbReference>
<dbReference type="CDD" id="cd00121">
    <property type="entry name" value="MATH"/>
    <property type="match status" value="1"/>
</dbReference>